<evidence type="ECO:0000256" key="2">
    <source>
        <dbReference type="ARBA" id="ARBA00022448"/>
    </source>
</evidence>
<dbReference type="AlphaFoldDB" id="A0A1J7C2T7"/>
<evidence type="ECO:0008006" key="7">
    <source>
        <dbReference type="Google" id="ProtNLM"/>
    </source>
</evidence>
<name>A0A1J7C2T7_9ACTN</name>
<dbReference type="STRING" id="1428644.BIV57_19380"/>
<feature type="chain" id="PRO_5009643996" description="ABC transporter substrate-binding protein" evidence="4">
    <location>
        <begin position="21"/>
        <end position="457"/>
    </location>
</feature>
<dbReference type="GO" id="GO:0042956">
    <property type="term" value="P:maltodextrin transmembrane transport"/>
    <property type="evidence" value="ECO:0007669"/>
    <property type="project" value="TreeGrafter"/>
</dbReference>
<gene>
    <name evidence="5" type="ORF">BIV57_19380</name>
</gene>
<evidence type="ECO:0000313" key="6">
    <source>
        <dbReference type="Proteomes" id="UP000243342"/>
    </source>
</evidence>
<dbReference type="EMBL" id="MLCF01000127">
    <property type="protein sequence ID" value="OIV35880.1"/>
    <property type="molecule type" value="Genomic_DNA"/>
</dbReference>
<dbReference type="PANTHER" id="PTHR30061:SF50">
    <property type="entry name" value="MALTOSE_MALTODEXTRIN-BINDING PERIPLASMIC PROTEIN"/>
    <property type="match status" value="1"/>
</dbReference>
<organism evidence="5 6">
    <name type="scientific">Mangrovactinospora gilvigrisea</name>
    <dbReference type="NCBI Taxonomy" id="1428644"/>
    <lineage>
        <taxon>Bacteria</taxon>
        <taxon>Bacillati</taxon>
        <taxon>Actinomycetota</taxon>
        <taxon>Actinomycetes</taxon>
        <taxon>Kitasatosporales</taxon>
        <taxon>Streptomycetaceae</taxon>
        <taxon>Mangrovactinospora</taxon>
    </lineage>
</organism>
<evidence type="ECO:0000313" key="5">
    <source>
        <dbReference type="EMBL" id="OIV35880.1"/>
    </source>
</evidence>
<protein>
    <recommendedName>
        <fullName evidence="7">ABC transporter substrate-binding protein</fullName>
    </recommendedName>
</protein>
<feature type="signal peptide" evidence="4">
    <location>
        <begin position="1"/>
        <end position="20"/>
    </location>
</feature>
<dbReference type="SUPFAM" id="SSF53850">
    <property type="entry name" value="Periplasmic binding protein-like II"/>
    <property type="match status" value="1"/>
</dbReference>
<dbReference type="GO" id="GO:1901982">
    <property type="term" value="F:maltose binding"/>
    <property type="evidence" value="ECO:0007669"/>
    <property type="project" value="TreeGrafter"/>
</dbReference>
<evidence type="ECO:0000256" key="3">
    <source>
        <dbReference type="ARBA" id="ARBA00022729"/>
    </source>
</evidence>
<dbReference type="PANTHER" id="PTHR30061">
    <property type="entry name" value="MALTOSE-BINDING PERIPLASMIC PROTEIN"/>
    <property type="match status" value="1"/>
</dbReference>
<comment type="similarity">
    <text evidence="1">Belongs to the bacterial solute-binding protein 1 family.</text>
</comment>
<dbReference type="GO" id="GO:0015768">
    <property type="term" value="P:maltose transport"/>
    <property type="evidence" value="ECO:0007669"/>
    <property type="project" value="TreeGrafter"/>
</dbReference>
<dbReference type="RefSeq" id="WP_071658186.1">
    <property type="nucleotide sequence ID" value="NZ_MLCF01000127.1"/>
</dbReference>
<proteinExistence type="inferred from homology"/>
<dbReference type="OrthoDB" id="366726at2"/>
<dbReference type="PROSITE" id="PS51257">
    <property type="entry name" value="PROKAR_LIPOPROTEIN"/>
    <property type="match status" value="1"/>
</dbReference>
<dbReference type="Gene3D" id="3.40.190.10">
    <property type="entry name" value="Periplasmic binding protein-like II"/>
    <property type="match status" value="1"/>
</dbReference>
<accession>A0A1J7C2T7</accession>
<sequence>MRRGRKLAVGVAAGALVLTAAGCGTQSTGGKTKIVVWTQQADPVGMAAQQKVINWIEKQMPNVTIELDRKPGVAAGDNTQLITAVRGNVAPDLMLTDRFGVIQQAALGMLKSLTPYIKKDEAAGKGNVTKKYLPFAVGEGAWKGQNYALPYDTDDRALVYNKEVLQKAGVDISKLDPKNGPITISELQAMAAKVDKKDSHGNYTQVGIVPWWGQGEPATWMMGFGAKFFDNKTCRVTATEPAAVKAYTLLDNWVSKLNYTKLQAFLAAYAPPNAPPTISPIYQNRFGFEITGNWDMANFKNYAPKMKYGVTYLPVEKKGQPPSTWAGGFALTMPKGTKGNHGQLAWEVMKLYDSAYGQKVFMTATSHLPTYTALLKDPQVIKGQEFFAKQLSFARSRVPLPIGAFLWNDQETEQDAVLLGKHTPMQAAETIQKQTDSMLKMYCPFKAVFAKPAGAVN</sequence>
<keyword evidence="6" id="KW-1185">Reference proteome</keyword>
<evidence type="ECO:0000256" key="4">
    <source>
        <dbReference type="SAM" id="SignalP"/>
    </source>
</evidence>
<dbReference type="Proteomes" id="UP000243342">
    <property type="component" value="Unassembled WGS sequence"/>
</dbReference>
<reference evidence="5 6" key="1">
    <citation type="submission" date="2016-10" db="EMBL/GenBank/DDBJ databases">
        <title>Genome sequence of Streptomyces gilvigriseus MUSC 26.</title>
        <authorList>
            <person name="Lee L.-H."/>
            <person name="Ser H.-L."/>
        </authorList>
    </citation>
    <scope>NUCLEOTIDE SEQUENCE [LARGE SCALE GENOMIC DNA]</scope>
    <source>
        <strain evidence="5 6">MUSC 26</strain>
    </source>
</reference>
<evidence type="ECO:0000256" key="1">
    <source>
        <dbReference type="ARBA" id="ARBA00008520"/>
    </source>
</evidence>
<keyword evidence="3 4" id="KW-0732">Signal</keyword>
<keyword evidence="2" id="KW-0813">Transport</keyword>
<dbReference type="GO" id="GO:0055052">
    <property type="term" value="C:ATP-binding cassette (ABC) transporter complex, substrate-binding subunit-containing"/>
    <property type="evidence" value="ECO:0007669"/>
    <property type="project" value="TreeGrafter"/>
</dbReference>
<comment type="caution">
    <text evidence="5">The sequence shown here is derived from an EMBL/GenBank/DDBJ whole genome shotgun (WGS) entry which is preliminary data.</text>
</comment>